<feature type="transmembrane region" description="Helical" evidence="1">
    <location>
        <begin position="55"/>
        <end position="76"/>
    </location>
</feature>
<dbReference type="GeneID" id="9585019"/>
<name>D8PR96_SCHCM</name>
<gene>
    <name evidence="2" type="ORF">SCHCODRAFT_269918</name>
</gene>
<dbReference type="RefSeq" id="XP_003037387.1">
    <property type="nucleotide sequence ID" value="XM_003037341.1"/>
</dbReference>
<keyword evidence="1" id="KW-0812">Transmembrane</keyword>
<keyword evidence="3" id="KW-1185">Reference proteome</keyword>
<proteinExistence type="predicted"/>
<dbReference type="STRING" id="578458.D8PR96"/>
<dbReference type="AlphaFoldDB" id="D8PR96"/>
<dbReference type="KEGG" id="scm:SCHCO_0269918"/>
<dbReference type="Proteomes" id="UP000007431">
    <property type="component" value="Unassembled WGS sequence"/>
</dbReference>
<evidence type="ECO:0000256" key="1">
    <source>
        <dbReference type="SAM" id="Phobius"/>
    </source>
</evidence>
<dbReference type="InParanoid" id="D8PR96"/>
<dbReference type="VEuPathDB" id="FungiDB:SCHCODRAFT_0269918"/>
<reference evidence="2 3" key="1">
    <citation type="journal article" date="2010" name="Nat. Biotechnol.">
        <title>Genome sequence of the model mushroom Schizophyllum commune.</title>
        <authorList>
            <person name="Ohm R.A."/>
            <person name="de Jong J.F."/>
            <person name="Lugones L.G."/>
            <person name="Aerts A."/>
            <person name="Kothe E."/>
            <person name="Stajich J.E."/>
            <person name="de Vries R.P."/>
            <person name="Record E."/>
            <person name="Levasseur A."/>
            <person name="Baker S.E."/>
            <person name="Bartholomew K.A."/>
            <person name="Coutinho P.M."/>
            <person name="Erdmann S."/>
            <person name="Fowler T.J."/>
            <person name="Gathman A.C."/>
            <person name="Lombard V."/>
            <person name="Henrissat B."/>
            <person name="Knabe N."/>
            <person name="Kuees U."/>
            <person name="Lilly W.W."/>
            <person name="Lindquist E."/>
            <person name="Lucas S."/>
            <person name="Magnuson J.K."/>
            <person name="Piumi F."/>
            <person name="Raudaskoski M."/>
            <person name="Salamov A."/>
            <person name="Schmutz J."/>
            <person name="Schwarze F.W.M.R."/>
            <person name="vanKuyk P.A."/>
            <person name="Horton J.S."/>
            <person name="Grigoriev I.V."/>
            <person name="Woesten H.A.B."/>
        </authorList>
    </citation>
    <scope>NUCLEOTIDE SEQUENCE [LARGE SCALE GENOMIC DNA]</scope>
    <source>
        <strain evidence="3">H4-8 / FGSC 9210</strain>
    </source>
</reference>
<sequence length="321" mass="35712">MSGTDSISDSVPNLQHLTALYTFLHVAGGLVGLPIIIGTVLLSRHASRHPTMINLFISLFIYSLSYMLLRVAPFSIPISRSPLDRIFGRQQDEQFDPAGKPSALCQAQQALVHGAPTITDFPIDRASTAGLIVVIQVRRESSIHLHACSYLLLPSPTFLFRRCGILFGHLTHRLPSPIMPESCAPIRCICGIYGRLCCGGIARRKISGDRKRVEWVVLYDIEGSFAYSRHYAVPGYTAVALLFVIIFEGEEQNAWKPMPRMLTPFSPRRHQTVQILDVYLADVPDGKTADDHIHVHAGEVGEMLTYSLDVSEKRFQYAVVD</sequence>
<evidence type="ECO:0000313" key="3">
    <source>
        <dbReference type="Proteomes" id="UP000007431"/>
    </source>
</evidence>
<protein>
    <submittedName>
        <fullName evidence="2">Uncharacterized protein</fullName>
    </submittedName>
</protein>
<keyword evidence="1" id="KW-1133">Transmembrane helix</keyword>
<organism evidence="3">
    <name type="scientific">Schizophyllum commune (strain H4-8 / FGSC 9210)</name>
    <name type="common">Split gill fungus</name>
    <dbReference type="NCBI Taxonomy" id="578458"/>
    <lineage>
        <taxon>Eukaryota</taxon>
        <taxon>Fungi</taxon>
        <taxon>Dikarya</taxon>
        <taxon>Basidiomycota</taxon>
        <taxon>Agaricomycotina</taxon>
        <taxon>Agaricomycetes</taxon>
        <taxon>Agaricomycetidae</taxon>
        <taxon>Agaricales</taxon>
        <taxon>Schizophyllaceae</taxon>
        <taxon>Schizophyllum</taxon>
    </lineage>
</organism>
<accession>D8PR96</accession>
<evidence type="ECO:0000313" key="2">
    <source>
        <dbReference type="EMBL" id="EFJ02485.1"/>
    </source>
</evidence>
<dbReference type="HOGENOM" id="CLU_866418_0_0_1"/>
<dbReference type="eggNOG" id="ENOG502SQ0Q">
    <property type="taxonomic scope" value="Eukaryota"/>
</dbReference>
<dbReference type="OrthoDB" id="3046318at2759"/>
<feature type="non-terminal residue" evidence="2">
    <location>
        <position position="321"/>
    </location>
</feature>
<keyword evidence="1" id="KW-0472">Membrane</keyword>
<dbReference type="EMBL" id="GL377302">
    <property type="protein sequence ID" value="EFJ02485.1"/>
    <property type="molecule type" value="Genomic_DNA"/>
</dbReference>
<feature type="transmembrane region" description="Helical" evidence="1">
    <location>
        <begin position="20"/>
        <end position="43"/>
    </location>
</feature>